<keyword evidence="5" id="KW-1185">Reference proteome</keyword>
<protein>
    <submittedName>
        <fullName evidence="4">Bulb-type lectin domain</fullName>
    </submittedName>
</protein>
<dbReference type="AlphaFoldDB" id="A0AAN8VSC3"/>
<gene>
    <name evidence="4" type="ORF">RJ641_002081</name>
</gene>
<evidence type="ECO:0000256" key="1">
    <source>
        <dbReference type="ARBA" id="ARBA00022729"/>
    </source>
</evidence>
<dbReference type="SUPFAM" id="SSF51110">
    <property type="entry name" value="alpha-D-mannose-specific plant lectins"/>
    <property type="match status" value="2"/>
</dbReference>
<keyword evidence="2" id="KW-0325">Glycoprotein</keyword>
<organism evidence="4 5">
    <name type="scientific">Dillenia turbinata</name>
    <dbReference type="NCBI Taxonomy" id="194707"/>
    <lineage>
        <taxon>Eukaryota</taxon>
        <taxon>Viridiplantae</taxon>
        <taxon>Streptophyta</taxon>
        <taxon>Embryophyta</taxon>
        <taxon>Tracheophyta</taxon>
        <taxon>Spermatophyta</taxon>
        <taxon>Magnoliopsida</taxon>
        <taxon>eudicotyledons</taxon>
        <taxon>Gunneridae</taxon>
        <taxon>Pentapetalae</taxon>
        <taxon>Dilleniales</taxon>
        <taxon>Dilleniaceae</taxon>
        <taxon>Dillenia</taxon>
    </lineage>
</organism>
<sequence length="235" mass="27321">MEYYTLFCITFLFTSFTFFPTNSISLDIITPTQSLKDGDTIASSDERFELGFFSPWNLKSSKYQRKQLFEWQTEITHLMILPESSNSTIMETRDLVIKSFKHSQSSHSDFTDLDSGNFIIREENDSTAENYIWQSFDYPTSTLLPGMKLGWNLKTGLDRVITSWRSSEDPDQGKFSFKVVYNGSPEIYLLRKQEREYRRGPWNGCRFSGVPKCSPSTFQLVLFPIARKYTIHFGS</sequence>
<keyword evidence="1" id="KW-0732">Signal</keyword>
<dbReference type="Pfam" id="PF01453">
    <property type="entry name" value="B_lectin"/>
    <property type="match status" value="1"/>
</dbReference>
<evidence type="ECO:0000256" key="2">
    <source>
        <dbReference type="ARBA" id="ARBA00023180"/>
    </source>
</evidence>
<comment type="caution">
    <text evidence="4">The sequence shown here is derived from an EMBL/GenBank/DDBJ whole genome shotgun (WGS) entry which is preliminary data.</text>
</comment>
<dbReference type="Gene3D" id="2.90.10.10">
    <property type="entry name" value="Bulb-type lectin domain"/>
    <property type="match status" value="1"/>
</dbReference>
<dbReference type="PANTHER" id="PTHR32444:SF89">
    <property type="entry name" value="S GLYCOPROTEIN"/>
    <property type="match status" value="1"/>
</dbReference>
<name>A0AAN8VSC3_9MAGN</name>
<evidence type="ECO:0000313" key="4">
    <source>
        <dbReference type="EMBL" id="KAK6932457.1"/>
    </source>
</evidence>
<dbReference type="PANTHER" id="PTHR32444">
    <property type="entry name" value="BULB-TYPE LECTIN DOMAIN-CONTAINING PROTEIN"/>
    <property type="match status" value="1"/>
</dbReference>
<evidence type="ECO:0000313" key="5">
    <source>
        <dbReference type="Proteomes" id="UP001370490"/>
    </source>
</evidence>
<dbReference type="EMBL" id="JBAMMX010000010">
    <property type="protein sequence ID" value="KAK6932457.1"/>
    <property type="molecule type" value="Genomic_DNA"/>
</dbReference>
<evidence type="ECO:0000259" key="3">
    <source>
        <dbReference type="Pfam" id="PF01453"/>
    </source>
</evidence>
<dbReference type="InterPro" id="IPR036426">
    <property type="entry name" value="Bulb-type_lectin_dom_sf"/>
</dbReference>
<reference evidence="4 5" key="1">
    <citation type="submission" date="2023-12" db="EMBL/GenBank/DDBJ databases">
        <title>A high-quality genome assembly for Dillenia turbinata (Dilleniales).</title>
        <authorList>
            <person name="Chanderbali A."/>
        </authorList>
    </citation>
    <scope>NUCLEOTIDE SEQUENCE [LARGE SCALE GENOMIC DNA]</scope>
    <source>
        <strain evidence="4">LSX21</strain>
        <tissue evidence="4">Leaf</tissue>
    </source>
</reference>
<feature type="domain" description="Bulb-type lectin" evidence="3">
    <location>
        <begin position="79"/>
        <end position="165"/>
    </location>
</feature>
<dbReference type="InterPro" id="IPR001480">
    <property type="entry name" value="Bulb-type_lectin_dom"/>
</dbReference>
<dbReference type="Proteomes" id="UP001370490">
    <property type="component" value="Unassembled WGS sequence"/>
</dbReference>
<accession>A0AAN8VSC3</accession>
<proteinExistence type="predicted"/>